<accession>A0A6I0F8Z8</accession>
<sequence>MTKVIDLNDYKELKRRKFFIKCYHFLNKNLQGKLDELLLNTNQIFVNLLIRNGYDPGYVSYFQIPIITFMVIIFIRNSDLIEYFPEVLKIDNSLNKTMLKNTLIKALETFNDECDYKEVNSSFEIELETSLDYVFENVMEIIPQKIVFV</sequence>
<protein>
    <submittedName>
        <fullName evidence="2">Uncharacterized protein</fullName>
    </submittedName>
</protein>
<evidence type="ECO:0000256" key="1">
    <source>
        <dbReference type="SAM" id="Phobius"/>
    </source>
</evidence>
<keyword evidence="1" id="KW-1133">Transmembrane helix</keyword>
<organism evidence="2 3">
    <name type="scientific">Alkaliphilus pronyensis</name>
    <dbReference type="NCBI Taxonomy" id="1482732"/>
    <lineage>
        <taxon>Bacteria</taxon>
        <taxon>Bacillati</taxon>
        <taxon>Bacillota</taxon>
        <taxon>Clostridia</taxon>
        <taxon>Peptostreptococcales</taxon>
        <taxon>Natronincolaceae</taxon>
        <taxon>Alkaliphilus</taxon>
    </lineage>
</organism>
<name>A0A6I0F8Z8_9FIRM</name>
<keyword evidence="1" id="KW-0812">Transmembrane</keyword>
<dbReference type="OrthoDB" id="1954192at2"/>
<reference evidence="2 3" key="1">
    <citation type="submission" date="2019-10" db="EMBL/GenBank/DDBJ databases">
        <title>Alkaliphilus serpentinus sp. nov. and Alkaliphilus pronyensis sp. nov., two novel anaerobic alkaliphilic species isolated from the serpentinized-hosted hydrothermal field of the Prony Bay (New Caledonia).</title>
        <authorList>
            <person name="Postec A."/>
        </authorList>
    </citation>
    <scope>NUCLEOTIDE SEQUENCE [LARGE SCALE GENOMIC DNA]</scope>
    <source>
        <strain evidence="2 3">LacV</strain>
    </source>
</reference>
<gene>
    <name evidence="2" type="ORF">F8154_11275</name>
</gene>
<feature type="transmembrane region" description="Helical" evidence="1">
    <location>
        <begin position="58"/>
        <end position="75"/>
    </location>
</feature>
<evidence type="ECO:0000313" key="2">
    <source>
        <dbReference type="EMBL" id="KAB3532862.1"/>
    </source>
</evidence>
<dbReference type="Proteomes" id="UP000432715">
    <property type="component" value="Unassembled WGS sequence"/>
</dbReference>
<comment type="caution">
    <text evidence="2">The sequence shown here is derived from an EMBL/GenBank/DDBJ whole genome shotgun (WGS) entry which is preliminary data.</text>
</comment>
<evidence type="ECO:0000313" key="3">
    <source>
        <dbReference type="Proteomes" id="UP000432715"/>
    </source>
</evidence>
<dbReference type="EMBL" id="WBZC01000045">
    <property type="protein sequence ID" value="KAB3532862.1"/>
    <property type="molecule type" value="Genomic_DNA"/>
</dbReference>
<dbReference type="RefSeq" id="WP_151861719.1">
    <property type="nucleotide sequence ID" value="NZ_WBZC01000045.1"/>
</dbReference>
<keyword evidence="3" id="KW-1185">Reference proteome</keyword>
<keyword evidence="1" id="KW-0472">Membrane</keyword>
<dbReference type="AlphaFoldDB" id="A0A6I0F8Z8"/>
<proteinExistence type="predicted"/>